<feature type="domain" description="K Homology" evidence="4">
    <location>
        <begin position="1016"/>
        <end position="1093"/>
    </location>
</feature>
<dbReference type="Gene3D" id="3.30.1370.10">
    <property type="entry name" value="K Homology domain, type 1"/>
    <property type="match status" value="8"/>
</dbReference>
<organism evidence="5 6">
    <name type="scientific">Xylaria arbuscula</name>
    <dbReference type="NCBI Taxonomy" id="114810"/>
    <lineage>
        <taxon>Eukaryota</taxon>
        <taxon>Fungi</taxon>
        <taxon>Dikarya</taxon>
        <taxon>Ascomycota</taxon>
        <taxon>Pezizomycotina</taxon>
        <taxon>Sordariomycetes</taxon>
        <taxon>Xylariomycetidae</taxon>
        <taxon>Xylariales</taxon>
        <taxon>Xylariaceae</taxon>
        <taxon>Xylaria</taxon>
    </lineage>
</organism>
<dbReference type="CDD" id="cd02394">
    <property type="entry name" value="KH-I_Vigilin_rpt6"/>
    <property type="match status" value="1"/>
</dbReference>
<dbReference type="PROSITE" id="PS50084">
    <property type="entry name" value="KH_TYPE_1"/>
    <property type="match status" value="7"/>
</dbReference>
<dbReference type="VEuPathDB" id="FungiDB:F4678DRAFT_464696"/>
<feature type="compositionally biased region" description="Polar residues" evidence="3">
    <location>
        <begin position="177"/>
        <end position="195"/>
    </location>
</feature>
<feature type="domain" description="K Homology" evidence="4">
    <location>
        <begin position="1097"/>
        <end position="1165"/>
    </location>
</feature>
<feature type="region of interest" description="Disordered" evidence="3">
    <location>
        <begin position="882"/>
        <end position="921"/>
    </location>
</feature>
<dbReference type="SMART" id="SM00322">
    <property type="entry name" value="KH"/>
    <property type="match status" value="10"/>
</dbReference>
<feature type="region of interest" description="Disordered" evidence="3">
    <location>
        <begin position="173"/>
        <end position="201"/>
    </location>
</feature>
<feature type="region of interest" description="Disordered" evidence="3">
    <location>
        <begin position="92"/>
        <end position="136"/>
    </location>
</feature>
<dbReference type="InterPro" id="IPR054548">
    <property type="entry name" value="SCP160-like_KH"/>
</dbReference>
<dbReference type="CDD" id="cd22448">
    <property type="entry name" value="KH-I_ScSCP160_rpt3"/>
    <property type="match status" value="1"/>
</dbReference>
<comment type="caution">
    <text evidence="5">The sequence shown here is derived from an EMBL/GenBank/DDBJ whole genome shotgun (WGS) entry which is preliminary data.</text>
</comment>
<protein>
    <recommendedName>
        <fullName evidence="4">K Homology domain-containing protein</fullName>
    </recommendedName>
</protein>
<dbReference type="InterPro" id="IPR036612">
    <property type="entry name" value="KH_dom_type_1_sf"/>
</dbReference>
<accession>A0A9W8NDS2</accession>
<dbReference type="CDD" id="cd22450">
    <property type="entry name" value="KH-I_ScSCP160_rpt5"/>
    <property type="match status" value="1"/>
</dbReference>
<proteinExistence type="predicted"/>
<dbReference type="GO" id="GO:0003729">
    <property type="term" value="F:mRNA binding"/>
    <property type="evidence" value="ECO:0007669"/>
    <property type="project" value="TreeGrafter"/>
</dbReference>
<dbReference type="InterPro" id="IPR004088">
    <property type="entry name" value="KH_dom_type_1"/>
</dbReference>
<evidence type="ECO:0000256" key="2">
    <source>
        <dbReference type="PROSITE-ProRule" id="PRU00117"/>
    </source>
</evidence>
<reference evidence="5" key="1">
    <citation type="submission" date="2022-07" db="EMBL/GenBank/DDBJ databases">
        <title>Genome Sequence of Xylaria arbuscula.</title>
        <authorList>
            <person name="Buettner E."/>
        </authorList>
    </citation>
    <scope>NUCLEOTIDE SEQUENCE</scope>
    <source>
        <strain evidence="5">VT107</strain>
    </source>
</reference>
<dbReference type="SUPFAM" id="SSF54791">
    <property type="entry name" value="Eukaryotic type KH-domain (KH-domain type I)"/>
    <property type="match status" value="8"/>
</dbReference>
<dbReference type="EMBL" id="JANPWZ010000890">
    <property type="protein sequence ID" value="KAJ3570882.1"/>
    <property type="molecule type" value="Genomic_DNA"/>
</dbReference>
<dbReference type="CDD" id="cd22449">
    <property type="entry name" value="KH-I_ScSCP160_rpt4"/>
    <property type="match status" value="1"/>
</dbReference>
<sequence length="1357" mass="148580">MKPPGSGIRQSLDPLLELVERPYYYVESYLAMAGGADREVQGPFRLLSEVNWILRSYFKFIYQDKNSIMASEEVSAAARLLQKHAQHPLQATVEDAPDDEAKPSTDAPAPTDSSWAPTMSAKAAGKQPSEAPSAGIDTQSHEAFPELGVPKATAPKTNYPPIWAGAKGGANGNLNGTSWSANGTPRTATPTSGVATPTGVPPPMAIPGRNVETLMLPSSSILPRAQLKRPITDTVKDINRKSRAVITMTNGPGGQLKFEASGPPDKAQQALRDLVSQIGRKETATVSIPQSARAHIIGKQGATIKSIQEKSGARIQMPKVNEGTQLDDDDDAMIDVVIEGNTHTAALARQLIEKIVGERSANASTKLKSIPAEFYPFISGPNNSLANALEAEHGVQVRVPPHLPWASQVPQLPVPGQRPTFNPTLNDNHIQLAGERAAVQAAKAAIERRVQELQNQLYMDQVDIRQGAHQFIIGERGIPSDEFFADTNCIVILPTEPGVDTVTVVGFSMDEVNNALDKAMDLATQVHTSIFNVAKLHSHAPGGEAGYTRDLARYLRQRKEIERLENLYKININTPYTGGITSPWELYAREGKNALKAQKEMTSIVNSHPPSRLTTIPIDPFFHSYLRSDIRPKVQDSFGVHMVVPDNTDAEMPVLLVYEGPEVGEQAYEIPQKTPTASELRTFQQGLVEARNHILDLINKQEKIETVTLEVPVKFQDKLRRFIKREQDATTRASGDIPVRVSVKGTTVTMRGPASSVRSLAEKSASFVEEEKEDEKERGFTMKFEFPQKFANHLIGKAGSHINELREKFDVDIQVQNGEVELKGPKAKAERAKAHITSLGRQWADETSYTLKIEPKFHRELIGAQGSQILRLQNRYGVHINFPKTNKPARDDESVADAASEAGKPRRQQGPDEVTIRGPKKGADAARDEIFSLYKYLQEHGFSDTVTVQQKQLPSLIGSGGAAMDELRQTTGARVDIPNDRNEAPDALVEITIRGSKQQVAAAKKILEEKKVIFDDTISKTLEVDRKWHKNLIGPGGSTLRDIVIKSGGPEDRRLQARTVQFPKQDADGNGIRIEGRRDVVDEIIKSIEAFVLARESQVTDNLVVPVEKHRTLIGRGGETKRQLESQFNVSIDIPRQGSGSTDVKLVGLPADVEKAKEHISSLVKESQGETIQIPRKYHNALSENGQFFRRLRNDHKVTVDHAGQTPPAKSKAPNTRANAGALPLITDDPDATADAHSWVVIDTASSEEGDIPWVLKGNPDNIEKAKKAVATALEQARNNSSTGYLVLPDPSTYRLVIGTGGSKVNAIRKQSGCKINVPRDQARDEPIEVLGSKEGCEKAKDLILAAVREGQSGRRD</sequence>
<feature type="domain" description="K Homology" evidence="4">
    <location>
        <begin position="361"/>
        <end position="451"/>
    </location>
</feature>
<feature type="domain" description="K Homology" evidence="4">
    <location>
        <begin position="1280"/>
        <end position="1349"/>
    </location>
</feature>
<feature type="domain" description="K Homology" evidence="4">
    <location>
        <begin position="456"/>
        <end position="524"/>
    </location>
</feature>
<dbReference type="GO" id="GO:0005737">
    <property type="term" value="C:cytoplasm"/>
    <property type="evidence" value="ECO:0007669"/>
    <property type="project" value="TreeGrafter"/>
</dbReference>
<name>A0A9W8NDS2_9PEZI</name>
<dbReference type="Pfam" id="PF22952">
    <property type="entry name" value="KH_11"/>
    <property type="match status" value="1"/>
</dbReference>
<dbReference type="Pfam" id="PF00013">
    <property type="entry name" value="KH_1"/>
    <property type="match status" value="6"/>
</dbReference>
<evidence type="ECO:0000259" key="4">
    <source>
        <dbReference type="SMART" id="SM00322"/>
    </source>
</evidence>
<gene>
    <name evidence="5" type="ORF">NPX13_g5574</name>
</gene>
<dbReference type="PANTHER" id="PTHR10627:SF31">
    <property type="entry name" value="DODECA-SATELLITE-BINDING PROTEIN 1, ISOFORM A"/>
    <property type="match status" value="1"/>
</dbReference>
<evidence type="ECO:0000256" key="3">
    <source>
        <dbReference type="SAM" id="MobiDB-lite"/>
    </source>
</evidence>
<dbReference type="PANTHER" id="PTHR10627">
    <property type="entry name" value="SCP160"/>
    <property type="match status" value="1"/>
</dbReference>
<feature type="domain" description="K Homology" evidence="4">
    <location>
        <begin position="940"/>
        <end position="1012"/>
    </location>
</feature>
<evidence type="ECO:0000313" key="5">
    <source>
        <dbReference type="EMBL" id="KAJ3570882.1"/>
    </source>
</evidence>
<evidence type="ECO:0000256" key="1">
    <source>
        <dbReference type="ARBA" id="ARBA00022737"/>
    </source>
</evidence>
<feature type="domain" description="K Homology" evidence="4">
    <location>
        <begin position="1166"/>
        <end position="1275"/>
    </location>
</feature>
<keyword evidence="6" id="KW-1185">Reference proteome</keyword>
<feature type="domain" description="K Homology" evidence="4">
    <location>
        <begin position="778"/>
        <end position="841"/>
    </location>
</feature>
<keyword evidence="2" id="KW-0694">RNA-binding</keyword>
<dbReference type="InterPro" id="IPR004087">
    <property type="entry name" value="KH_dom"/>
</dbReference>
<keyword evidence="1" id="KW-0677">Repeat</keyword>
<feature type="domain" description="K Homology" evidence="4">
    <location>
        <begin position="845"/>
        <end position="935"/>
    </location>
</feature>
<feature type="domain" description="K Homology" evidence="4">
    <location>
        <begin position="280"/>
        <end position="357"/>
    </location>
</feature>
<dbReference type="Proteomes" id="UP001148614">
    <property type="component" value="Unassembled WGS sequence"/>
</dbReference>
<evidence type="ECO:0000313" key="6">
    <source>
        <dbReference type="Proteomes" id="UP001148614"/>
    </source>
</evidence>